<dbReference type="AlphaFoldDB" id="A0A2M7V263"/>
<protein>
    <submittedName>
        <fullName evidence="2">Uncharacterized protein</fullName>
    </submittedName>
</protein>
<dbReference type="EMBL" id="PFPI01000060">
    <property type="protein sequence ID" value="PIZ92395.1"/>
    <property type="molecule type" value="Genomic_DNA"/>
</dbReference>
<gene>
    <name evidence="2" type="ORF">COX83_04340</name>
</gene>
<comment type="caution">
    <text evidence="2">The sequence shown here is derived from an EMBL/GenBank/DDBJ whole genome shotgun (WGS) entry which is preliminary data.</text>
</comment>
<evidence type="ECO:0000313" key="3">
    <source>
        <dbReference type="Proteomes" id="UP000230078"/>
    </source>
</evidence>
<sequence length="404" mass="44452">MNHRIDAPREHSFLVRFLLVLPFGVLLSTQIGCADDAQQPVVTDDSSITERLDALEDQVAGLQAQADRVDQLETRVHSLELQHLVAVADQQRLQLELDMAKSQLDPFVKTFTFVGAETPDPYDTMVYVNGSLNLGINDLLVRNIGASNVNSDQATFGESWTLGAQHVESLAFKQDNYERFMYGFDLEWIHQISPFTLSSYDENGESVITFTSGHVRVNNLRAYNQLRGDTLYVDTYGAMPELNVWNRLVTGNLEAFSVEVKELLNVLNEASFGFNDTTGPAVTITRNGLASGMLISSPSQVSYSEKAWLFRASQLVSFGQSNGDGTWSMMLEDAKLVARRGMSVSNENDNWFNPGALVVHGDSKFKQASDGTPADVTIEGSLNVTGAADTGCLQTEVDSCIDLQ</sequence>
<evidence type="ECO:0000313" key="2">
    <source>
        <dbReference type="EMBL" id="PIZ92395.1"/>
    </source>
</evidence>
<organism evidence="2 3">
    <name type="scientific">Candidatus Magasanikbacteria bacterium CG_4_10_14_0_2_um_filter_41_31</name>
    <dbReference type="NCBI Taxonomy" id="1974639"/>
    <lineage>
        <taxon>Bacteria</taxon>
        <taxon>Candidatus Magasanikiibacteriota</taxon>
    </lineage>
</organism>
<feature type="coiled-coil region" evidence="1">
    <location>
        <begin position="45"/>
        <end position="82"/>
    </location>
</feature>
<reference evidence="3" key="1">
    <citation type="submission" date="2017-09" db="EMBL/GenBank/DDBJ databases">
        <title>Depth-based differentiation of microbial function through sediment-hosted aquifers and enrichment of novel symbionts in the deep terrestrial subsurface.</title>
        <authorList>
            <person name="Probst A.J."/>
            <person name="Ladd B."/>
            <person name="Jarett J.K."/>
            <person name="Geller-Mcgrath D.E."/>
            <person name="Sieber C.M.K."/>
            <person name="Emerson J.B."/>
            <person name="Anantharaman K."/>
            <person name="Thomas B.C."/>
            <person name="Malmstrom R."/>
            <person name="Stieglmeier M."/>
            <person name="Klingl A."/>
            <person name="Woyke T."/>
            <person name="Ryan C.M."/>
            <person name="Banfield J.F."/>
        </authorList>
    </citation>
    <scope>NUCLEOTIDE SEQUENCE [LARGE SCALE GENOMIC DNA]</scope>
</reference>
<proteinExistence type="predicted"/>
<name>A0A2M7V263_9BACT</name>
<dbReference type="Proteomes" id="UP000230078">
    <property type="component" value="Unassembled WGS sequence"/>
</dbReference>
<accession>A0A2M7V263</accession>
<keyword evidence="1" id="KW-0175">Coiled coil</keyword>
<evidence type="ECO:0000256" key="1">
    <source>
        <dbReference type="SAM" id="Coils"/>
    </source>
</evidence>